<protein>
    <submittedName>
        <fullName evidence="1">ASCH domain-containing protein</fullName>
    </submittedName>
</protein>
<proteinExistence type="predicted"/>
<name>A0A7H0LQ00_9SPHN</name>
<dbReference type="Proteomes" id="UP000516148">
    <property type="component" value="Chromosome"/>
</dbReference>
<dbReference type="AlphaFoldDB" id="A0A7H0LQ00"/>
<gene>
    <name evidence="1" type="ORF">H3Z74_11800</name>
</gene>
<organism evidence="1 2">
    <name type="scientific">Sphingomonas alpina</name>
    <dbReference type="NCBI Taxonomy" id="653931"/>
    <lineage>
        <taxon>Bacteria</taxon>
        <taxon>Pseudomonadati</taxon>
        <taxon>Pseudomonadota</taxon>
        <taxon>Alphaproteobacteria</taxon>
        <taxon>Sphingomonadales</taxon>
        <taxon>Sphingomonadaceae</taxon>
        <taxon>Sphingomonas</taxon>
    </lineage>
</organism>
<sequence>MLFKSHILDGIKEGRVTLAFRHWTRPTVRTGGSLRTAIGVLAIGDVRAIEITEISDDEARRAGFDSRERLVNDLAKRRDGTAYRIEFHLSGPDPRDALRQDDQLDDHGVAALQARLALLDRSGAWTAQALRLISERDGRTAAEIADSLGIEKLALKRKIRLLKELGLTESLHSGYRLSDRGRVVYPRLFPASGNGGGT</sequence>
<reference evidence="1 2" key="1">
    <citation type="submission" date="2020-09" db="EMBL/GenBank/DDBJ databases">
        <title>Sphingomonas sp., a new species isolated from pork steak.</title>
        <authorList>
            <person name="Heidler von Heilborn D."/>
        </authorList>
    </citation>
    <scope>NUCLEOTIDE SEQUENCE [LARGE SCALE GENOMIC DNA]</scope>
    <source>
        <strain evidence="2">S8-3T</strain>
    </source>
</reference>
<dbReference type="RefSeq" id="WP_187764058.1">
    <property type="nucleotide sequence ID" value="NZ_CP061038.1"/>
</dbReference>
<accession>A0A7H0LQ00</accession>
<evidence type="ECO:0000313" key="1">
    <source>
        <dbReference type="EMBL" id="QNQ11753.1"/>
    </source>
</evidence>
<dbReference type="InterPro" id="IPR036390">
    <property type="entry name" value="WH_DNA-bd_sf"/>
</dbReference>
<dbReference type="SUPFAM" id="SSF46785">
    <property type="entry name" value="Winged helix' DNA-binding domain"/>
    <property type="match status" value="1"/>
</dbReference>
<keyword evidence="2" id="KW-1185">Reference proteome</keyword>
<dbReference type="InterPro" id="IPR036388">
    <property type="entry name" value="WH-like_DNA-bd_sf"/>
</dbReference>
<dbReference type="EMBL" id="CP061038">
    <property type="protein sequence ID" value="QNQ11753.1"/>
    <property type="molecule type" value="Genomic_DNA"/>
</dbReference>
<evidence type="ECO:0000313" key="2">
    <source>
        <dbReference type="Proteomes" id="UP000516148"/>
    </source>
</evidence>
<dbReference type="Gene3D" id="1.10.10.10">
    <property type="entry name" value="Winged helix-like DNA-binding domain superfamily/Winged helix DNA-binding domain"/>
    <property type="match status" value="1"/>
</dbReference>
<dbReference type="KEGG" id="spap:H3Z74_11800"/>